<name>A0ACC1TEX7_9APHY</name>
<gene>
    <name evidence="1" type="ORF">NM688_g190</name>
</gene>
<protein>
    <submittedName>
        <fullName evidence="1">Uncharacterized protein</fullName>
    </submittedName>
</protein>
<dbReference type="Proteomes" id="UP001148662">
    <property type="component" value="Unassembled WGS sequence"/>
</dbReference>
<dbReference type="EMBL" id="JANHOG010000014">
    <property type="protein sequence ID" value="KAJ3559682.1"/>
    <property type="molecule type" value="Genomic_DNA"/>
</dbReference>
<evidence type="ECO:0000313" key="1">
    <source>
        <dbReference type="EMBL" id="KAJ3559682.1"/>
    </source>
</evidence>
<organism evidence="1 2">
    <name type="scientific">Phlebia brevispora</name>
    <dbReference type="NCBI Taxonomy" id="194682"/>
    <lineage>
        <taxon>Eukaryota</taxon>
        <taxon>Fungi</taxon>
        <taxon>Dikarya</taxon>
        <taxon>Basidiomycota</taxon>
        <taxon>Agaricomycotina</taxon>
        <taxon>Agaricomycetes</taxon>
        <taxon>Polyporales</taxon>
        <taxon>Meruliaceae</taxon>
        <taxon>Phlebia</taxon>
    </lineage>
</organism>
<accession>A0ACC1TEX7</accession>
<proteinExistence type="predicted"/>
<sequence length="349" mass="37822">MSVALAVWSLELKGGDQHAQEITPAADLRITNVALGADLADAKGRTTLKLVYLPLGDSDDEDEDEDEDEEDGDDAPKGEPAEATLCTLIPGQIEQVNLNIVLPADRPAVFASVGKNTIYLAGNYIDQLLPDEPPSEDELMDGVVDESEDEEDEEEEEEEETLVEDKKRPREPEASEVSEEPQLSKKERKKLNKKLKAQNGEAVPTGEAAPAEAESLKKAKESKPADEQKEKHKGKSVERELTGGVKIVDHKVGTGPKAKTGDKVSMHYVGKLANGKVFDSNTKGDSFDFVLGGNQVIKGWDTGIVGMQRGGERLITIPPAMGYGKKAQKKIPANSTLIFEVKLLKINDA</sequence>
<evidence type="ECO:0000313" key="2">
    <source>
        <dbReference type="Proteomes" id="UP001148662"/>
    </source>
</evidence>
<reference evidence="1" key="1">
    <citation type="submission" date="2022-07" db="EMBL/GenBank/DDBJ databases">
        <title>Genome Sequence of Phlebia brevispora.</title>
        <authorList>
            <person name="Buettner E."/>
        </authorList>
    </citation>
    <scope>NUCLEOTIDE SEQUENCE</scope>
    <source>
        <strain evidence="1">MPL23</strain>
    </source>
</reference>
<comment type="caution">
    <text evidence="1">The sequence shown here is derived from an EMBL/GenBank/DDBJ whole genome shotgun (WGS) entry which is preliminary data.</text>
</comment>
<keyword evidence="2" id="KW-1185">Reference proteome</keyword>